<organism evidence="1 2">
    <name type="scientific">Pseudomonas amygdali pv. eriobotryae</name>
    <dbReference type="NCBI Taxonomy" id="129137"/>
    <lineage>
        <taxon>Bacteria</taxon>
        <taxon>Pseudomonadati</taxon>
        <taxon>Pseudomonadota</taxon>
        <taxon>Gammaproteobacteria</taxon>
        <taxon>Pseudomonadales</taxon>
        <taxon>Pseudomonadaceae</taxon>
        <taxon>Pseudomonas</taxon>
        <taxon>Pseudomonas amygdali</taxon>
    </lineage>
</organism>
<dbReference type="AlphaFoldDB" id="A0A9P3A8W7"/>
<protein>
    <submittedName>
        <fullName evidence="1">Uncharacterized protein</fullName>
    </submittedName>
</protein>
<evidence type="ECO:0000313" key="1">
    <source>
        <dbReference type="EMBL" id="GFZ58044.1"/>
    </source>
</evidence>
<dbReference type="EMBL" id="BMZW01000002">
    <property type="protein sequence ID" value="GFZ58044.1"/>
    <property type="molecule type" value="Genomic_DNA"/>
</dbReference>
<accession>A0A9P3A8W7</accession>
<sequence length="74" mass="8510">MAGRYVFAKTLRGHLEHKIARSVAQRVVDVLEAVQIDQQDSCWQLRIARLLDPPFECRSIGKPGQMIVFSRMLE</sequence>
<comment type="caution">
    <text evidence="1">The sequence shown here is derived from an EMBL/GenBank/DDBJ whole genome shotgun (WGS) entry which is preliminary data.</text>
</comment>
<gene>
    <name evidence="1" type="ORF">PSE10A_05550</name>
</gene>
<evidence type="ECO:0000313" key="2">
    <source>
        <dbReference type="Proteomes" id="UP000630864"/>
    </source>
</evidence>
<name>A0A9P3A8W7_PSEA0</name>
<proteinExistence type="predicted"/>
<reference evidence="1" key="1">
    <citation type="submission" date="2020-09" db="EMBL/GenBank/DDBJ databases">
        <title>Pseudomonas syringae pv. eriobotryae genome sequence causing loquat canker disease.</title>
        <authorList>
            <person name="Fukuda S."/>
            <person name="Tashiro H."/>
            <person name="Nagano Y."/>
        </authorList>
    </citation>
    <scope>NUCLEOTIDE SEQUENCE</scope>
    <source>
        <strain evidence="1">AM001</strain>
    </source>
</reference>
<dbReference type="Proteomes" id="UP000630864">
    <property type="component" value="Unassembled WGS sequence"/>
</dbReference>